<feature type="non-terminal residue" evidence="1">
    <location>
        <position position="67"/>
    </location>
</feature>
<sequence length="67" mass="7503">MKFAGIKLVANGDDGCGEQQLKQRHAAIRKGGKWQTNMVAHSKIEQWQAENCSHKDLNLQRRANSGL</sequence>
<protein>
    <submittedName>
        <fullName evidence="1">Uncharacterized protein</fullName>
    </submittedName>
</protein>
<dbReference type="AlphaFoldDB" id="X1VKQ3"/>
<accession>X1VKQ3</accession>
<evidence type="ECO:0000313" key="1">
    <source>
        <dbReference type="EMBL" id="GAJ16216.1"/>
    </source>
</evidence>
<organism evidence="1">
    <name type="scientific">marine sediment metagenome</name>
    <dbReference type="NCBI Taxonomy" id="412755"/>
    <lineage>
        <taxon>unclassified sequences</taxon>
        <taxon>metagenomes</taxon>
        <taxon>ecological metagenomes</taxon>
    </lineage>
</organism>
<comment type="caution">
    <text evidence="1">The sequence shown here is derived from an EMBL/GenBank/DDBJ whole genome shotgun (WGS) entry which is preliminary data.</text>
</comment>
<proteinExistence type="predicted"/>
<reference evidence="1" key="1">
    <citation type="journal article" date="2014" name="Front. Microbiol.">
        <title>High frequency of phylogenetically diverse reductive dehalogenase-homologous genes in deep subseafloor sedimentary metagenomes.</title>
        <authorList>
            <person name="Kawai M."/>
            <person name="Futagami T."/>
            <person name="Toyoda A."/>
            <person name="Takaki Y."/>
            <person name="Nishi S."/>
            <person name="Hori S."/>
            <person name="Arai W."/>
            <person name="Tsubouchi T."/>
            <person name="Morono Y."/>
            <person name="Uchiyama I."/>
            <person name="Ito T."/>
            <person name="Fujiyama A."/>
            <person name="Inagaki F."/>
            <person name="Takami H."/>
        </authorList>
    </citation>
    <scope>NUCLEOTIDE SEQUENCE</scope>
    <source>
        <strain evidence="1">Expedition CK06-06</strain>
    </source>
</reference>
<name>X1VKQ3_9ZZZZ</name>
<gene>
    <name evidence="1" type="ORF">S12H4_42941</name>
</gene>
<dbReference type="EMBL" id="BARW01026315">
    <property type="protein sequence ID" value="GAJ16216.1"/>
    <property type="molecule type" value="Genomic_DNA"/>
</dbReference>